<organism evidence="2 3">
    <name type="scientific">Eragrostis curvula</name>
    <name type="common">weeping love grass</name>
    <dbReference type="NCBI Taxonomy" id="38414"/>
    <lineage>
        <taxon>Eukaryota</taxon>
        <taxon>Viridiplantae</taxon>
        <taxon>Streptophyta</taxon>
        <taxon>Embryophyta</taxon>
        <taxon>Tracheophyta</taxon>
        <taxon>Spermatophyta</taxon>
        <taxon>Magnoliopsida</taxon>
        <taxon>Liliopsida</taxon>
        <taxon>Poales</taxon>
        <taxon>Poaceae</taxon>
        <taxon>PACMAD clade</taxon>
        <taxon>Chloridoideae</taxon>
        <taxon>Eragrostideae</taxon>
        <taxon>Eragrostidinae</taxon>
        <taxon>Eragrostis</taxon>
    </lineage>
</organism>
<evidence type="ECO:0000313" key="2">
    <source>
        <dbReference type="EMBL" id="TVU43613.1"/>
    </source>
</evidence>
<comment type="caution">
    <text evidence="2">The sequence shown here is derived from an EMBL/GenBank/DDBJ whole genome shotgun (WGS) entry which is preliminary data.</text>
</comment>
<accession>A0A5J9W6R3</accession>
<dbReference type="Gramene" id="TVU43613">
    <property type="protein sequence ID" value="TVU43613"/>
    <property type="gene ID" value="EJB05_10098"/>
</dbReference>
<evidence type="ECO:0000313" key="3">
    <source>
        <dbReference type="Proteomes" id="UP000324897"/>
    </source>
</evidence>
<dbReference type="Proteomes" id="UP000324897">
    <property type="component" value="Unassembled WGS sequence"/>
</dbReference>
<feature type="region of interest" description="Disordered" evidence="1">
    <location>
        <begin position="50"/>
        <end position="70"/>
    </location>
</feature>
<gene>
    <name evidence="2" type="ORF">EJB05_10098</name>
</gene>
<keyword evidence="3" id="KW-1185">Reference proteome</keyword>
<name>A0A5J9W6R3_9POAL</name>
<sequence>MVPSRARLAVACHPGDAAPLPWSSRPSASSVTTWSSAKPSGALFFRRGRRTASSGGARRPAEAAQVSEGSAWRFGEEGRRTGLERACRGQIWPGARLAWQQLGAAGMARRRWRRLGKRGGVAETAGRMGASFGGRRRRRCAVGTRQRGGHDWRERKFSFSEASATAEFVDATKWTEAPMQPRRQGPRNAAAYND</sequence>
<protein>
    <submittedName>
        <fullName evidence="2">Uncharacterized protein</fullName>
    </submittedName>
</protein>
<feature type="non-terminal residue" evidence="2">
    <location>
        <position position="1"/>
    </location>
</feature>
<evidence type="ECO:0000256" key="1">
    <source>
        <dbReference type="SAM" id="MobiDB-lite"/>
    </source>
</evidence>
<feature type="region of interest" description="Disordered" evidence="1">
    <location>
        <begin position="172"/>
        <end position="194"/>
    </location>
</feature>
<reference evidence="2 3" key="1">
    <citation type="journal article" date="2019" name="Sci. Rep.">
        <title>A high-quality genome of Eragrostis curvula grass provides insights into Poaceae evolution and supports new strategies to enhance forage quality.</title>
        <authorList>
            <person name="Carballo J."/>
            <person name="Santos B.A.C.M."/>
            <person name="Zappacosta D."/>
            <person name="Garbus I."/>
            <person name="Selva J.P."/>
            <person name="Gallo C.A."/>
            <person name="Diaz A."/>
            <person name="Albertini E."/>
            <person name="Caccamo M."/>
            <person name="Echenique V."/>
        </authorList>
    </citation>
    <scope>NUCLEOTIDE SEQUENCE [LARGE SCALE GENOMIC DNA]</scope>
    <source>
        <strain evidence="3">cv. Victoria</strain>
        <tissue evidence="2">Leaf</tissue>
    </source>
</reference>
<proteinExistence type="predicted"/>
<dbReference type="AlphaFoldDB" id="A0A5J9W6R3"/>
<dbReference type="EMBL" id="RWGY01000005">
    <property type="protein sequence ID" value="TVU43613.1"/>
    <property type="molecule type" value="Genomic_DNA"/>
</dbReference>